<keyword evidence="3" id="KW-1003">Cell membrane</keyword>
<evidence type="ECO:0000256" key="5">
    <source>
        <dbReference type="ARBA" id="ARBA00022989"/>
    </source>
</evidence>
<comment type="caution">
    <text evidence="9">The sequence shown here is derived from an EMBL/GenBank/DDBJ whole genome shotgun (WGS) entry which is preliminary data.</text>
</comment>
<protein>
    <submittedName>
        <fullName evidence="9">Sugar ABC transporter permease</fullName>
    </submittedName>
</protein>
<feature type="transmembrane region" description="Helical" evidence="7">
    <location>
        <begin position="287"/>
        <end position="306"/>
    </location>
</feature>
<dbReference type="InterPro" id="IPR035906">
    <property type="entry name" value="MetI-like_sf"/>
</dbReference>
<proteinExistence type="inferred from homology"/>
<evidence type="ECO:0000259" key="8">
    <source>
        <dbReference type="PROSITE" id="PS50928"/>
    </source>
</evidence>
<evidence type="ECO:0000256" key="3">
    <source>
        <dbReference type="ARBA" id="ARBA00022475"/>
    </source>
</evidence>
<comment type="subcellular location">
    <subcellularLocation>
        <location evidence="1 7">Cell membrane</location>
        <topology evidence="1 7">Multi-pass membrane protein</topology>
    </subcellularLocation>
</comment>
<evidence type="ECO:0000256" key="7">
    <source>
        <dbReference type="RuleBase" id="RU363032"/>
    </source>
</evidence>
<feature type="transmembrane region" description="Helical" evidence="7">
    <location>
        <begin position="227"/>
        <end position="247"/>
    </location>
</feature>
<dbReference type="PANTHER" id="PTHR30193">
    <property type="entry name" value="ABC TRANSPORTER PERMEASE PROTEIN"/>
    <property type="match status" value="1"/>
</dbReference>
<dbReference type="Proteomes" id="UP000643810">
    <property type="component" value="Unassembled WGS sequence"/>
</dbReference>
<organism evidence="9 10">
    <name type="scientific">Roseburia lenta</name>
    <dbReference type="NCBI Taxonomy" id="2763061"/>
    <lineage>
        <taxon>Bacteria</taxon>
        <taxon>Bacillati</taxon>
        <taxon>Bacillota</taxon>
        <taxon>Clostridia</taxon>
        <taxon>Lachnospirales</taxon>
        <taxon>Lachnospiraceae</taxon>
        <taxon>Roseburia</taxon>
    </lineage>
</organism>
<dbReference type="PROSITE" id="PS50928">
    <property type="entry name" value="ABC_TM1"/>
    <property type="match status" value="1"/>
</dbReference>
<keyword evidence="10" id="KW-1185">Reference proteome</keyword>
<dbReference type="Pfam" id="PF00528">
    <property type="entry name" value="BPD_transp_1"/>
    <property type="match status" value="1"/>
</dbReference>
<evidence type="ECO:0000256" key="4">
    <source>
        <dbReference type="ARBA" id="ARBA00022692"/>
    </source>
</evidence>
<evidence type="ECO:0000313" key="10">
    <source>
        <dbReference type="Proteomes" id="UP000643810"/>
    </source>
</evidence>
<evidence type="ECO:0000256" key="6">
    <source>
        <dbReference type="ARBA" id="ARBA00023136"/>
    </source>
</evidence>
<dbReference type="InterPro" id="IPR000515">
    <property type="entry name" value="MetI-like"/>
</dbReference>
<dbReference type="CDD" id="cd06261">
    <property type="entry name" value="TM_PBP2"/>
    <property type="match status" value="1"/>
</dbReference>
<sequence>MKAGKKETKPKTVSYGKYGYLFIAPFFIVYLVFSLWPLINTFYYSMFEYTTRNLRTTITFTGLQNYLNVLGIADGEQGYFLKYLGNTLRLWLLNFVPQILLSLLAAAWLTNNRAKLKARGFYKVVLYMPNIITAASISLLFCALLSKYGPIMSTLRSLGWISQNADIMMSKWGTGISISMIQVWMWYGNTMLLLIAGIIGISPDIYEAAELDGATGRQQFFSITLPLLKPVMLYVLVTSAIGGLQLFDIPALFNVGQGTGYVGGPNDTSTTVTMYIMRLHNTDTGRAAAVSVLLFICTLIISLIFFRVMQTSDAYGGGGKKKKGGKRHGK</sequence>
<feature type="transmembrane region" description="Helical" evidence="7">
    <location>
        <begin position="184"/>
        <end position="206"/>
    </location>
</feature>
<comment type="similarity">
    <text evidence="7">Belongs to the binding-protein-dependent transport system permease family.</text>
</comment>
<keyword evidence="6 7" id="KW-0472">Membrane</keyword>
<dbReference type="EMBL" id="JACOPG010000005">
    <property type="protein sequence ID" value="MBC5687269.1"/>
    <property type="molecule type" value="Genomic_DNA"/>
</dbReference>
<dbReference type="Gene3D" id="1.10.3720.10">
    <property type="entry name" value="MetI-like"/>
    <property type="match status" value="1"/>
</dbReference>
<feature type="transmembrane region" description="Helical" evidence="7">
    <location>
        <begin position="90"/>
        <end position="109"/>
    </location>
</feature>
<keyword evidence="4 7" id="KW-0812">Transmembrane</keyword>
<dbReference type="SUPFAM" id="SSF161098">
    <property type="entry name" value="MetI-like"/>
    <property type="match status" value="1"/>
</dbReference>
<feature type="transmembrane region" description="Helical" evidence="7">
    <location>
        <begin position="20"/>
        <end position="39"/>
    </location>
</feature>
<accession>A0ABR7GIZ7</accession>
<evidence type="ECO:0000313" key="9">
    <source>
        <dbReference type="EMBL" id="MBC5687269.1"/>
    </source>
</evidence>
<dbReference type="RefSeq" id="WP_118281838.1">
    <property type="nucleotide sequence ID" value="NZ_JACOPG010000005.1"/>
</dbReference>
<name>A0ABR7GIZ7_9FIRM</name>
<feature type="transmembrane region" description="Helical" evidence="7">
    <location>
        <begin position="121"/>
        <end position="146"/>
    </location>
</feature>
<feature type="domain" description="ABC transmembrane type-1" evidence="8">
    <location>
        <begin position="84"/>
        <end position="305"/>
    </location>
</feature>
<dbReference type="PANTHER" id="PTHR30193:SF37">
    <property type="entry name" value="INNER MEMBRANE ABC TRANSPORTER PERMEASE PROTEIN YCJO"/>
    <property type="match status" value="1"/>
</dbReference>
<keyword evidence="2 7" id="KW-0813">Transport</keyword>
<keyword evidence="5 7" id="KW-1133">Transmembrane helix</keyword>
<evidence type="ECO:0000256" key="2">
    <source>
        <dbReference type="ARBA" id="ARBA00022448"/>
    </source>
</evidence>
<evidence type="ECO:0000256" key="1">
    <source>
        <dbReference type="ARBA" id="ARBA00004651"/>
    </source>
</evidence>
<dbReference type="InterPro" id="IPR051393">
    <property type="entry name" value="ABC_transporter_permease"/>
</dbReference>
<reference evidence="9 10" key="1">
    <citation type="submission" date="2020-08" db="EMBL/GenBank/DDBJ databases">
        <title>Genome public.</title>
        <authorList>
            <person name="Liu C."/>
            <person name="Sun Q."/>
        </authorList>
    </citation>
    <scope>NUCLEOTIDE SEQUENCE [LARGE SCALE GENOMIC DNA]</scope>
    <source>
        <strain evidence="9 10">NSJ-9</strain>
    </source>
</reference>
<gene>
    <name evidence="9" type="ORF">H8R94_11775</name>
</gene>